<dbReference type="PANTHER" id="PTHR10281">
    <property type="entry name" value="MEMBRANE-ASSOCIATED PROGESTERONE RECEPTOR COMPONENT-RELATED"/>
    <property type="match status" value="1"/>
</dbReference>
<dbReference type="InterPro" id="IPR036400">
    <property type="entry name" value="Cyt_B5-like_heme/steroid_sf"/>
</dbReference>
<keyword evidence="7" id="KW-0472">Membrane</keyword>
<evidence type="ECO:0000256" key="4">
    <source>
        <dbReference type="ARBA" id="ARBA00022824"/>
    </source>
</evidence>
<evidence type="ECO:0000313" key="10">
    <source>
        <dbReference type="Proteomes" id="UP000765509"/>
    </source>
</evidence>
<dbReference type="OrthoDB" id="547796at2759"/>
<feature type="transmembrane region" description="Helical" evidence="7">
    <location>
        <begin position="20"/>
        <end position="40"/>
    </location>
</feature>
<evidence type="ECO:0000256" key="7">
    <source>
        <dbReference type="SAM" id="Phobius"/>
    </source>
</evidence>
<dbReference type="GO" id="GO:0016020">
    <property type="term" value="C:membrane"/>
    <property type="evidence" value="ECO:0007669"/>
    <property type="project" value="TreeGrafter"/>
</dbReference>
<keyword evidence="3" id="KW-0479">Metal-binding</keyword>
<dbReference type="PANTHER" id="PTHR10281:SF72">
    <property type="entry name" value="NEUDESIN"/>
    <property type="match status" value="1"/>
</dbReference>
<accession>A0A9Q3DTW0</accession>
<dbReference type="AlphaFoldDB" id="A0A9Q3DTW0"/>
<evidence type="ECO:0000256" key="3">
    <source>
        <dbReference type="ARBA" id="ARBA00022723"/>
    </source>
</evidence>
<reference evidence="9" key="1">
    <citation type="submission" date="2021-03" db="EMBL/GenBank/DDBJ databases">
        <title>Draft genome sequence of rust myrtle Austropuccinia psidii MF-1, a brazilian biotype.</title>
        <authorList>
            <person name="Quecine M.C."/>
            <person name="Pachon D.M.R."/>
            <person name="Bonatelli M.L."/>
            <person name="Correr F.H."/>
            <person name="Franceschini L.M."/>
            <person name="Leite T.F."/>
            <person name="Margarido G.R.A."/>
            <person name="Almeida C.A."/>
            <person name="Ferrarezi J.A."/>
            <person name="Labate C.A."/>
        </authorList>
    </citation>
    <scope>NUCLEOTIDE SEQUENCE</scope>
    <source>
        <strain evidence="9">MF-1</strain>
    </source>
</reference>
<dbReference type="EMBL" id="AVOT02020114">
    <property type="protein sequence ID" value="MBW0508087.1"/>
    <property type="molecule type" value="Genomic_DNA"/>
</dbReference>
<comment type="caution">
    <text evidence="9">The sequence shown here is derived from an EMBL/GenBank/DDBJ whole genome shotgun (WGS) entry which is preliminary data.</text>
</comment>
<evidence type="ECO:0000259" key="8">
    <source>
        <dbReference type="SMART" id="SM01117"/>
    </source>
</evidence>
<keyword evidence="5" id="KW-0408">Iron</keyword>
<name>A0A9Q3DTW0_9BASI</name>
<evidence type="ECO:0000313" key="9">
    <source>
        <dbReference type="EMBL" id="MBW0508087.1"/>
    </source>
</evidence>
<dbReference type="FunFam" id="3.10.120.10:FF:000003">
    <property type="entry name" value="membrane-associated progesterone receptor component 1"/>
    <property type="match status" value="1"/>
</dbReference>
<keyword evidence="7" id="KW-0812">Transmembrane</keyword>
<proteinExistence type="inferred from homology"/>
<dbReference type="GO" id="GO:0005783">
    <property type="term" value="C:endoplasmic reticulum"/>
    <property type="evidence" value="ECO:0007669"/>
    <property type="project" value="UniProtKB-SubCell"/>
</dbReference>
<organism evidence="9 10">
    <name type="scientific">Austropuccinia psidii MF-1</name>
    <dbReference type="NCBI Taxonomy" id="1389203"/>
    <lineage>
        <taxon>Eukaryota</taxon>
        <taxon>Fungi</taxon>
        <taxon>Dikarya</taxon>
        <taxon>Basidiomycota</taxon>
        <taxon>Pucciniomycotina</taxon>
        <taxon>Pucciniomycetes</taxon>
        <taxon>Pucciniales</taxon>
        <taxon>Sphaerophragmiaceae</taxon>
        <taxon>Austropuccinia</taxon>
    </lineage>
</organism>
<dbReference type="Proteomes" id="UP000765509">
    <property type="component" value="Unassembled WGS sequence"/>
</dbReference>
<evidence type="ECO:0000256" key="6">
    <source>
        <dbReference type="ARBA" id="ARBA00038357"/>
    </source>
</evidence>
<evidence type="ECO:0000256" key="2">
    <source>
        <dbReference type="ARBA" id="ARBA00022617"/>
    </source>
</evidence>
<evidence type="ECO:0000256" key="5">
    <source>
        <dbReference type="ARBA" id="ARBA00023004"/>
    </source>
</evidence>
<dbReference type="SUPFAM" id="SSF55856">
    <property type="entry name" value="Cytochrome b5-like heme/steroid binding domain"/>
    <property type="match status" value="1"/>
</dbReference>
<keyword evidence="7" id="KW-1133">Transmembrane helix</keyword>
<sequence length="188" mass="21058">MIDFASWIGDVDQLSNPLNVILLLVALYTAYPLLPSFRFLELSPDKQDDQVPTVPDTPIAYNWKPNSFPESIAWRTYTPVELKEFDGSNGTCILFAVNRVVYDVSAGRNFYGPDGPYGNFAGRDATRGLAKQSFDEDVLTPVDAPIDTLQDLTEAERENLSEWEGLFKAKYIPCGELIENSERSVKPL</sequence>
<keyword evidence="10" id="KW-1185">Reference proteome</keyword>
<evidence type="ECO:0000256" key="1">
    <source>
        <dbReference type="ARBA" id="ARBA00004240"/>
    </source>
</evidence>
<feature type="domain" description="Cytochrome b5 heme-binding" evidence="8">
    <location>
        <begin position="77"/>
        <end position="178"/>
    </location>
</feature>
<keyword evidence="4" id="KW-0256">Endoplasmic reticulum</keyword>
<dbReference type="InterPro" id="IPR001199">
    <property type="entry name" value="Cyt_B5-like_heme/steroid-bd"/>
</dbReference>
<gene>
    <name evidence="9" type="ORF">O181_047802</name>
</gene>
<dbReference type="GO" id="GO:0046872">
    <property type="term" value="F:metal ion binding"/>
    <property type="evidence" value="ECO:0007669"/>
    <property type="project" value="UniProtKB-KW"/>
</dbReference>
<protein>
    <recommendedName>
        <fullName evidence="8">Cytochrome b5 heme-binding domain-containing protein</fullName>
    </recommendedName>
</protein>
<comment type="similarity">
    <text evidence="6">Belongs to the cytochrome b5 family. MAPR subfamily.</text>
</comment>
<keyword evidence="2" id="KW-0349">Heme</keyword>
<dbReference type="InterPro" id="IPR050577">
    <property type="entry name" value="MAPR/NEUFC/NENF-like"/>
</dbReference>
<dbReference type="Gene3D" id="3.10.120.10">
    <property type="entry name" value="Cytochrome b5-like heme/steroid binding domain"/>
    <property type="match status" value="1"/>
</dbReference>
<comment type="subcellular location">
    <subcellularLocation>
        <location evidence="1">Endoplasmic reticulum</location>
    </subcellularLocation>
</comment>
<dbReference type="SMART" id="SM01117">
    <property type="entry name" value="Cyt-b5"/>
    <property type="match status" value="1"/>
</dbReference>
<dbReference type="GO" id="GO:0020037">
    <property type="term" value="F:heme binding"/>
    <property type="evidence" value="ECO:0007669"/>
    <property type="project" value="UniProtKB-ARBA"/>
</dbReference>
<dbReference type="Pfam" id="PF00173">
    <property type="entry name" value="Cyt-b5"/>
    <property type="match status" value="1"/>
</dbReference>